<reference evidence="1" key="1">
    <citation type="submission" date="2021-06" db="EMBL/GenBank/DDBJ databases">
        <title>Complete genome sequence of Nocardioides sp. G188.</title>
        <authorList>
            <person name="Im W.-T."/>
        </authorList>
    </citation>
    <scope>NUCLEOTIDE SEQUENCE</scope>
    <source>
        <strain evidence="1">G188</strain>
    </source>
</reference>
<evidence type="ECO:0000313" key="1">
    <source>
        <dbReference type="EMBL" id="QWZ09662.1"/>
    </source>
</evidence>
<gene>
    <name evidence="1" type="ORF">KRR39_07960</name>
</gene>
<dbReference type="KEGG" id="nps:KRR39_07960"/>
<dbReference type="Proteomes" id="UP000683575">
    <property type="component" value="Chromosome"/>
</dbReference>
<proteinExistence type="predicted"/>
<evidence type="ECO:0000313" key="2">
    <source>
        <dbReference type="Proteomes" id="UP000683575"/>
    </source>
</evidence>
<dbReference type="AlphaFoldDB" id="A0A975T151"/>
<protein>
    <submittedName>
        <fullName evidence="1">Uncharacterized protein</fullName>
    </submittedName>
</protein>
<sequence length="55" mass="6340">MSRARVLLCRLGLHHWVDAHTDEGDRYALCTKCGKDDYRGRTAPDEGPNWPGKQW</sequence>
<keyword evidence="2" id="KW-1185">Reference proteome</keyword>
<dbReference type="RefSeq" id="WP_216941508.1">
    <property type="nucleotide sequence ID" value="NZ_CP077062.1"/>
</dbReference>
<name>A0A975T151_9ACTN</name>
<accession>A0A975T151</accession>
<dbReference type="EMBL" id="CP077062">
    <property type="protein sequence ID" value="QWZ09662.1"/>
    <property type="molecule type" value="Genomic_DNA"/>
</dbReference>
<organism evidence="1 2">
    <name type="scientific">Nocardioides panacis</name>
    <dbReference type="NCBI Taxonomy" id="2849501"/>
    <lineage>
        <taxon>Bacteria</taxon>
        <taxon>Bacillati</taxon>
        <taxon>Actinomycetota</taxon>
        <taxon>Actinomycetes</taxon>
        <taxon>Propionibacteriales</taxon>
        <taxon>Nocardioidaceae</taxon>
        <taxon>Nocardioides</taxon>
    </lineage>
</organism>